<name>A0A1H2GRN8_9ACTN</name>
<organism evidence="1 2">
    <name type="scientific">Jiangella alkaliphila</name>
    <dbReference type="NCBI Taxonomy" id="419479"/>
    <lineage>
        <taxon>Bacteria</taxon>
        <taxon>Bacillati</taxon>
        <taxon>Actinomycetota</taxon>
        <taxon>Actinomycetes</taxon>
        <taxon>Jiangellales</taxon>
        <taxon>Jiangellaceae</taxon>
        <taxon>Jiangella</taxon>
    </lineage>
</organism>
<dbReference type="AlphaFoldDB" id="A0A1H2GRN8"/>
<dbReference type="STRING" id="419479.SAMN04488563_0635"/>
<evidence type="ECO:0008006" key="3">
    <source>
        <dbReference type="Google" id="ProtNLM"/>
    </source>
</evidence>
<dbReference type="OrthoDB" id="5241763at2"/>
<reference evidence="2" key="1">
    <citation type="submission" date="2016-10" db="EMBL/GenBank/DDBJ databases">
        <authorList>
            <person name="Varghese N."/>
            <person name="Submissions S."/>
        </authorList>
    </citation>
    <scope>NUCLEOTIDE SEQUENCE [LARGE SCALE GENOMIC DNA]</scope>
    <source>
        <strain evidence="2">DSM 45079</strain>
    </source>
</reference>
<keyword evidence="2" id="KW-1185">Reference proteome</keyword>
<dbReference type="RefSeq" id="WP_046766503.1">
    <property type="nucleotide sequence ID" value="NZ_KQ061219.1"/>
</dbReference>
<gene>
    <name evidence="1" type="ORF">SAMN04488563_0635</name>
</gene>
<accession>A0A1H2GRN8</accession>
<sequence length="244" mass="24852">MDDPLAEVLSLTGVGAAAAQARSSVDALLRHPAMRRDAGRVAALSALRGAQASAALDGGDPDAVDDPVLQGALRVTAAVPELAQVWGRSPRQALARLHMLAARDLVADADQLGRPRESADAVRLDQLLRLATAPTAAPGVVVAALVHGELLALRTFGVADGVVARAAERVVLVALGVDTKAVSVPEAGHLALERAYEALAQAYAGGAPDGVGAWIRQCADAYARGAEVGLTLAEHVRTPASEAG</sequence>
<evidence type="ECO:0000313" key="2">
    <source>
        <dbReference type="Proteomes" id="UP000182977"/>
    </source>
</evidence>
<dbReference type="EMBL" id="LT629791">
    <property type="protein sequence ID" value="SDU22129.1"/>
    <property type="molecule type" value="Genomic_DNA"/>
</dbReference>
<proteinExistence type="predicted"/>
<dbReference type="Proteomes" id="UP000182977">
    <property type="component" value="Chromosome I"/>
</dbReference>
<protein>
    <recommendedName>
        <fullName evidence="3">Fido domain-containing protein</fullName>
    </recommendedName>
</protein>
<evidence type="ECO:0000313" key="1">
    <source>
        <dbReference type="EMBL" id="SDU22129.1"/>
    </source>
</evidence>